<evidence type="ECO:0000313" key="2">
    <source>
        <dbReference type="EMBL" id="MDN0076637.1"/>
    </source>
</evidence>
<dbReference type="EMBL" id="JAUEDK010000038">
    <property type="protein sequence ID" value="MDN0076637.1"/>
    <property type="molecule type" value="Genomic_DNA"/>
</dbReference>
<keyword evidence="3" id="KW-1185">Reference proteome</keyword>
<comment type="caution">
    <text evidence="2">The sequence shown here is derived from an EMBL/GenBank/DDBJ whole genome shotgun (WGS) entry which is preliminary data.</text>
</comment>
<evidence type="ECO:0000313" key="3">
    <source>
        <dbReference type="Proteomes" id="UP001168540"/>
    </source>
</evidence>
<feature type="transmembrane region" description="Helical" evidence="1">
    <location>
        <begin position="28"/>
        <end position="47"/>
    </location>
</feature>
<protein>
    <submittedName>
        <fullName evidence="2">VC0807 family protein</fullName>
    </submittedName>
</protein>
<keyword evidence="1" id="KW-1133">Transmembrane helix</keyword>
<dbReference type="NCBIfam" id="NF041646">
    <property type="entry name" value="VC0807_fam"/>
    <property type="match status" value="1"/>
</dbReference>
<proteinExistence type="predicted"/>
<feature type="transmembrane region" description="Helical" evidence="1">
    <location>
        <begin position="59"/>
        <end position="77"/>
    </location>
</feature>
<dbReference type="RefSeq" id="WP_289831289.1">
    <property type="nucleotide sequence ID" value="NZ_JAUEDK010000038.1"/>
</dbReference>
<name>A0ABT7XS61_9NEIS</name>
<feature type="transmembrane region" description="Helical" evidence="1">
    <location>
        <begin position="5"/>
        <end position="22"/>
    </location>
</feature>
<organism evidence="2 3">
    <name type="scientific">Crenobacter oryzisoli</name>
    <dbReference type="NCBI Taxonomy" id="3056844"/>
    <lineage>
        <taxon>Bacteria</taxon>
        <taxon>Pseudomonadati</taxon>
        <taxon>Pseudomonadota</taxon>
        <taxon>Betaproteobacteria</taxon>
        <taxon>Neisseriales</taxon>
        <taxon>Neisseriaceae</taxon>
        <taxon>Crenobacter</taxon>
    </lineage>
</organism>
<dbReference type="Proteomes" id="UP001168540">
    <property type="component" value="Unassembled WGS sequence"/>
</dbReference>
<reference evidence="2" key="1">
    <citation type="submission" date="2023-06" db="EMBL/GenBank/DDBJ databases">
        <authorList>
            <person name="Zhang S."/>
        </authorList>
    </citation>
    <scope>NUCLEOTIDE SEQUENCE</scope>
    <source>
        <strain evidence="2">SG2303</strain>
    </source>
</reference>
<keyword evidence="1" id="KW-0812">Transmembrane</keyword>
<keyword evidence="1" id="KW-0472">Membrane</keyword>
<gene>
    <name evidence="2" type="ORF">QU481_17375</name>
</gene>
<feature type="transmembrane region" description="Helical" evidence="1">
    <location>
        <begin position="171"/>
        <end position="193"/>
    </location>
</feature>
<accession>A0ABT7XS61</accession>
<sequence length="211" mass="23755">MSKRLVFVLDLIVNLALPWLAYKLTVDRFGEFGGLVASAIPPMLWSLVELARFRRLDPISALALGGIALSLLGLVLGGSPRLLLLRESLLSGVIGLVFLVSLLFRQPLIYHLAHATLRREGGDRADELQRRWQDNPVMRRALRMMTLAWGMGLTGETALRSWMAWNWSSERFLAVSPLIGYGIYGGLMLWTFWYRRQLSHLRAAPLPSQTA</sequence>
<feature type="transmembrane region" description="Helical" evidence="1">
    <location>
        <begin position="147"/>
        <end position="165"/>
    </location>
</feature>
<evidence type="ECO:0000256" key="1">
    <source>
        <dbReference type="SAM" id="Phobius"/>
    </source>
</evidence>
<feature type="transmembrane region" description="Helical" evidence="1">
    <location>
        <begin position="83"/>
        <end position="104"/>
    </location>
</feature>